<comment type="caution">
    <text evidence="1">The sequence shown here is derived from an EMBL/GenBank/DDBJ whole genome shotgun (WGS) entry which is preliminary data.</text>
</comment>
<proteinExistence type="predicted"/>
<sequence length="690" mass="77908">MASTPPPPNNFFIPPIPRVNQRQRGSFNTSFSFGPQSLVNSYIEANSSSLSALDPNRSILQVSPVRPSPIRPLRRTKESIGRHPLANDTTDIFQDTTDLSEGVTDEQEEEVEWGMVDRMRLWRHDALMQHLFDSAAFWGDKILSWTNDPNDAFWLAQTFFMTHQYARAEQLLIRAFPTPVANHDVTKFPLTNGHAYPLVQFSTIHPNIAALSGKGKAREVPEPVSPSKRGMRLPVGPSSMVNAAVEYPNGASRLVDMSVACRYLAALCQIRQGKWHSATEMLGESNPFRDSGKSGPAVPNVDGGIKVEASMCHLRGLVMLKLNRSDQAKQCFLEALALDVKCYDSFEQLINGEMMSADEEWDFIQSLSYKDQTPEDADFIRLIYTSRLRKYKHTEEQALTRKRLVEEFGLSDNPDVLYSFADALYTQFRWADCFAITSRILGLVAIHPPTIPMHIACMYHLSNLHSKLFILAHEMVDKEPENAVSWYAVGVWYLTAKKWQDARTYFSKSTLMDPRSAPTWLAFAHTFALEGEHDHAVTAYSTCSRLFPGSHLPLLFIGTEQMMLSHLIHADEALSGAHAMCDVDPLLVNERGVFRFYNQDYAGAIELFEQAIQLAEITQTSQASWVNTFINLGTAYKRIGRLTDARDTYKKVIEIDPRNVPALVFLGSVCQLLDDPDKAIVKYHEVFWSR</sequence>
<accession>A0ACB6ZH33</accession>
<evidence type="ECO:0000313" key="2">
    <source>
        <dbReference type="Proteomes" id="UP000886501"/>
    </source>
</evidence>
<evidence type="ECO:0000313" key="1">
    <source>
        <dbReference type="EMBL" id="KAF9648688.1"/>
    </source>
</evidence>
<reference evidence="1" key="1">
    <citation type="submission" date="2019-10" db="EMBL/GenBank/DDBJ databases">
        <authorList>
            <consortium name="DOE Joint Genome Institute"/>
            <person name="Kuo A."/>
            <person name="Miyauchi S."/>
            <person name="Kiss E."/>
            <person name="Drula E."/>
            <person name="Kohler A."/>
            <person name="Sanchez-Garcia M."/>
            <person name="Andreopoulos B."/>
            <person name="Barry K.W."/>
            <person name="Bonito G."/>
            <person name="Buee M."/>
            <person name="Carver A."/>
            <person name="Chen C."/>
            <person name="Cichocki N."/>
            <person name="Clum A."/>
            <person name="Culley D."/>
            <person name="Crous P.W."/>
            <person name="Fauchery L."/>
            <person name="Girlanda M."/>
            <person name="Hayes R."/>
            <person name="Keri Z."/>
            <person name="Labutti K."/>
            <person name="Lipzen A."/>
            <person name="Lombard V."/>
            <person name="Magnuson J."/>
            <person name="Maillard F."/>
            <person name="Morin E."/>
            <person name="Murat C."/>
            <person name="Nolan M."/>
            <person name="Ohm R."/>
            <person name="Pangilinan J."/>
            <person name="Pereira M."/>
            <person name="Perotto S."/>
            <person name="Peter M."/>
            <person name="Riley R."/>
            <person name="Sitrit Y."/>
            <person name="Stielow B."/>
            <person name="Szollosi G."/>
            <person name="Zifcakova L."/>
            <person name="Stursova M."/>
            <person name="Spatafora J.W."/>
            <person name="Tedersoo L."/>
            <person name="Vaario L.-M."/>
            <person name="Yamada A."/>
            <person name="Yan M."/>
            <person name="Wang P."/>
            <person name="Xu J."/>
            <person name="Bruns T."/>
            <person name="Baldrian P."/>
            <person name="Vilgalys R."/>
            <person name="Henrissat B."/>
            <person name="Grigoriev I.V."/>
            <person name="Hibbett D."/>
            <person name="Nagy L.G."/>
            <person name="Martin F.M."/>
        </authorList>
    </citation>
    <scope>NUCLEOTIDE SEQUENCE</scope>
    <source>
        <strain evidence="1">P2</strain>
    </source>
</reference>
<dbReference type="EMBL" id="MU118009">
    <property type="protein sequence ID" value="KAF9648688.1"/>
    <property type="molecule type" value="Genomic_DNA"/>
</dbReference>
<reference evidence="1" key="2">
    <citation type="journal article" date="2020" name="Nat. Commun.">
        <title>Large-scale genome sequencing of mycorrhizal fungi provides insights into the early evolution of symbiotic traits.</title>
        <authorList>
            <person name="Miyauchi S."/>
            <person name="Kiss E."/>
            <person name="Kuo A."/>
            <person name="Drula E."/>
            <person name="Kohler A."/>
            <person name="Sanchez-Garcia M."/>
            <person name="Morin E."/>
            <person name="Andreopoulos B."/>
            <person name="Barry K.W."/>
            <person name="Bonito G."/>
            <person name="Buee M."/>
            <person name="Carver A."/>
            <person name="Chen C."/>
            <person name="Cichocki N."/>
            <person name="Clum A."/>
            <person name="Culley D."/>
            <person name="Crous P.W."/>
            <person name="Fauchery L."/>
            <person name="Girlanda M."/>
            <person name="Hayes R.D."/>
            <person name="Keri Z."/>
            <person name="LaButti K."/>
            <person name="Lipzen A."/>
            <person name="Lombard V."/>
            <person name="Magnuson J."/>
            <person name="Maillard F."/>
            <person name="Murat C."/>
            <person name="Nolan M."/>
            <person name="Ohm R.A."/>
            <person name="Pangilinan J."/>
            <person name="Pereira M.F."/>
            <person name="Perotto S."/>
            <person name="Peter M."/>
            <person name="Pfister S."/>
            <person name="Riley R."/>
            <person name="Sitrit Y."/>
            <person name="Stielow J.B."/>
            <person name="Szollosi G."/>
            <person name="Zifcakova L."/>
            <person name="Stursova M."/>
            <person name="Spatafora J.W."/>
            <person name="Tedersoo L."/>
            <person name="Vaario L.M."/>
            <person name="Yamada A."/>
            <person name="Yan M."/>
            <person name="Wang P."/>
            <person name="Xu J."/>
            <person name="Bruns T."/>
            <person name="Baldrian P."/>
            <person name="Vilgalys R."/>
            <person name="Dunand C."/>
            <person name="Henrissat B."/>
            <person name="Grigoriev I.V."/>
            <person name="Hibbett D."/>
            <person name="Nagy L.G."/>
            <person name="Martin F.M."/>
        </authorList>
    </citation>
    <scope>NUCLEOTIDE SEQUENCE</scope>
    <source>
        <strain evidence="1">P2</strain>
    </source>
</reference>
<protein>
    <submittedName>
        <fullName evidence="1">TPR-like protein</fullName>
    </submittedName>
</protein>
<organism evidence="1 2">
    <name type="scientific">Thelephora ganbajun</name>
    <name type="common">Ganba fungus</name>
    <dbReference type="NCBI Taxonomy" id="370292"/>
    <lineage>
        <taxon>Eukaryota</taxon>
        <taxon>Fungi</taxon>
        <taxon>Dikarya</taxon>
        <taxon>Basidiomycota</taxon>
        <taxon>Agaricomycotina</taxon>
        <taxon>Agaricomycetes</taxon>
        <taxon>Thelephorales</taxon>
        <taxon>Thelephoraceae</taxon>
        <taxon>Thelephora</taxon>
    </lineage>
</organism>
<keyword evidence="2" id="KW-1185">Reference proteome</keyword>
<gene>
    <name evidence="1" type="ORF">BDM02DRAFT_3155623</name>
</gene>
<dbReference type="Proteomes" id="UP000886501">
    <property type="component" value="Unassembled WGS sequence"/>
</dbReference>
<name>A0ACB6ZH33_THEGA</name>